<sequence length="115" mass="12784">MRHDFHRCVVFMKPACKQTKSQKKSPSQQTRLFTRYRRATRVFLTPVVSVLTFQLDGAGKPTDINTLACRGQCTSGSTSSAPHRSCDQPQTSDELIPGVGEIKLALKKLRVTFGT</sequence>
<evidence type="ECO:0000313" key="1">
    <source>
        <dbReference type="EMBL" id="TNM92646.1"/>
    </source>
</evidence>
<organism evidence="1 2">
    <name type="scientific">Takifugu bimaculatus</name>
    <dbReference type="NCBI Taxonomy" id="433685"/>
    <lineage>
        <taxon>Eukaryota</taxon>
        <taxon>Metazoa</taxon>
        <taxon>Chordata</taxon>
        <taxon>Craniata</taxon>
        <taxon>Vertebrata</taxon>
        <taxon>Euteleostomi</taxon>
        <taxon>Actinopterygii</taxon>
        <taxon>Neopterygii</taxon>
        <taxon>Teleostei</taxon>
        <taxon>Neoteleostei</taxon>
        <taxon>Acanthomorphata</taxon>
        <taxon>Eupercaria</taxon>
        <taxon>Tetraodontiformes</taxon>
        <taxon>Tetradontoidea</taxon>
        <taxon>Tetraodontidae</taxon>
        <taxon>Takifugu</taxon>
    </lineage>
</organism>
<dbReference type="AlphaFoldDB" id="A0A4Z2BM36"/>
<comment type="caution">
    <text evidence="1">The sequence shown here is derived from an EMBL/GenBank/DDBJ whole genome shotgun (WGS) entry which is preliminary data.</text>
</comment>
<protein>
    <submittedName>
        <fullName evidence="1">Uncharacterized protein</fullName>
    </submittedName>
</protein>
<proteinExistence type="predicted"/>
<reference evidence="1 2" key="1">
    <citation type="submission" date="2019-04" db="EMBL/GenBank/DDBJ databases">
        <title>The sequence and de novo assembly of Takifugu bimaculatus genome using PacBio and Hi-C technologies.</title>
        <authorList>
            <person name="Xu P."/>
            <person name="Liu B."/>
            <person name="Zhou Z."/>
        </authorList>
    </citation>
    <scope>NUCLEOTIDE SEQUENCE [LARGE SCALE GENOMIC DNA]</scope>
    <source>
        <strain evidence="1">TB-2018</strain>
        <tissue evidence="1">Muscle</tissue>
    </source>
</reference>
<accession>A0A4Z2BM36</accession>
<evidence type="ECO:0000313" key="2">
    <source>
        <dbReference type="Proteomes" id="UP000516260"/>
    </source>
</evidence>
<dbReference type="Proteomes" id="UP000516260">
    <property type="component" value="Chromosome 20"/>
</dbReference>
<gene>
    <name evidence="1" type="ORF">fugu_018048</name>
</gene>
<keyword evidence="2" id="KW-1185">Reference proteome</keyword>
<dbReference type="EMBL" id="SWLE01000013">
    <property type="protein sequence ID" value="TNM92646.1"/>
    <property type="molecule type" value="Genomic_DNA"/>
</dbReference>
<name>A0A4Z2BM36_9TELE</name>